<sequence>MLLRAIHGGILNLVGCLALAGLAWAPVAAGAGDAGLLPGARAAAEPNADILGRWRLTRVLDAADIAAMSDRQARALIGKTVVVAKDKFVFNGEACASPTYERSVNDLARSFREQGHVSSANMGLPDPVTAIDARCTYLFLKKPGRIVVHWNGFYFEAVRRGR</sequence>
<organism evidence="1 2">
    <name type="scientific">Janthinobacterium fluminis</name>
    <dbReference type="NCBI Taxonomy" id="2987524"/>
    <lineage>
        <taxon>Bacteria</taxon>
        <taxon>Pseudomonadati</taxon>
        <taxon>Pseudomonadota</taxon>
        <taxon>Betaproteobacteria</taxon>
        <taxon>Burkholderiales</taxon>
        <taxon>Oxalobacteraceae</taxon>
        <taxon>Janthinobacterium</taxon>
    </lineage>
</organism>
<proteinExistence type="predicted"/>
<evidence type="ECO:0000313" key="2">
    <source>
        <dbReference type="Proteomes" id="UP001221208"/>
    </source>
</evidence>
<accession>A0ABT5K3C3</accession>
<protein>
    <submittedName>
        <fullName evidence="1">Uncharacterized protein</fullName>
    </submittedName>
</protein>
<evidence type="ECO:0000313" key="1">
    <source>
        <dbReference type="EMBL" id="MDC8759180.1"/>
    </source>
</evidence>
<comment type="caution">
    <text evidence="1">The sequence shown here is derived from an EMBL/GenBank/DDBJ whole genome shotgun (WGS) entry which is preliminary data.</text>
</comment>
<keyword evidence="2" id="KW-1185">Reference proteome</keyword>
<dbReference type="Proteomes" id="UP001221208">
    <property type="component" value="Unassembled WGS sequence"/>
</dbReference>
<reference evidence="1 2" key="1">
    <citation type="submission" date="2022-10" db="EMBL/GenBank/DDBJ databases">
        <title>Janthinobacterium sp. hw3 Genome sequencing.</title>
        <authorList>
            <person name="Park S."/>
        </authorList>
    </citation>
    <scope>NUCLEOTIDE SEQUENCE [LARGE SCALE GENOMIC DNA]</scope>
    <source>
        <strain evidence="2">hw3</strain>
    </source>
</reference>
<dbReference type="EMBL" id="JAQQXR010000006">
    <property type="protein sequence ID" value="MDC8759180.1"/>
    <property type="molecule type" value="Genomic_DNA"/>
</dbReference>
<dbReference type="RefSeq" id="WP_273672210.1">
    <property type="nucleotide sequence ID" value="NZ_JAQQXR010000006.1"/>
</dbReference>
<gene>
    <name evidence="1" type="ORF">OIK44_16485</name>
</gene>
<name>A0ABT5K3C3_9BURK</name>